<accession>A0A0L6CRC1</accession>
<evidence type="ECO:0000313" key="15">
    <source>
        <dbReference type="Proteomes" id="UP000037046"/>
    </source>
</evidence>
<dbReference type="PANTHER" id="PTHR43867:SF5">
    <property type="entry name" value="GLUCANS BIOSYNTHESIS GLUCOSYLTRANSFERASE H"/>
    <property type="match status" value="1"/>
</dbReference>
<dbReference type="EMBL" id="LGVV01000060">
    <property type="protein sequence ID" value="KNX40261.1"/>
    <property type="molecule type" value="Genomic_DNA"/>
</dbReference>
<evidence type="ECO:0000256" key="10">
    <source>
        <dbReference type="ARBA" id="ARBA00022989"/>
    </source>
</evidence>
<keyword evidence="8 14" id="KW-0808">Transferase</keyword>
<dbReference type="NCBIfam" id="NF003962">
    <property type="entry name" value="PRK05454.2-5"/>
    <property type="match status" value="1"/>
</dbReference>
<evidence type="ECO:0000259" key="13">
    <source>
        <dbReference type="Pfam" id="PF13632"/>
    </source>
</evidence>
<evidence type="ECO:0000256" key="7">
    <source>
        <dbReference type="ARBA" id="ARBA00022676"/>
    </source>
</evidence>
<evidence type="ECO:0000256" key="4">
    <source>
        <dbReference type="ARBA" id="ARBA00020585"/>
    </source>
</evidence>
<name>A0A0L6CRC1_9RHOB</name>
<evidence type="ECO:0000256" key="3">
    <source>
        <dbReference type="ARBA" id="ARBA00009337"/>
    </source>
</evidence>
<dbReference type="InterPro" id="IPR001173">
    <property type="entry name" value="Glyco_trans_2-like"/>
</dbReference>
<keyword evidence="10 12" id="KW-1133">Transmembrane helix</keyword>
<gene>
    <name evidence="14" type="primary">opgH</name>
    <name evidence="14" type="ORF">ROTO_31970</name>
</gene>
<evidence type="ECO:0000256" key="1">
    <source>
        <dbReference type="ARBA" id="ARBA00004429"/>
    </source>
</evidence>
<feature type="transmembrane region" description="Helical" evidence="12">
    <location>
        <begin position="15"/>
        <end position="36"/>
    </location>
</feature>
<dbReference type="GO" id="GO:0005886">
    <property type="term" value="C:plasma membrane"/>
    <property type="evidence" value="ECO:0007669"/>
    <property type="project" value="UniProtKB-SubCell"/>
</dbReference>
<dbReference type="AlphaFoldDB" id="A0A0L6CRC1"/>
<protein>
    <recommendedName>
        <fullName evidence="4">Glucans biosynthesis glucosyltransferase H</fullName>
    </recommendedName>
</protein>
<dbReference type="SUPFAM" id="SSF53448">
    <property type="entry name" value="Nucleotide-diphospho-sugar transferases"/>
    <property type="match status" value="1"/>
</dbReference>
<feature type="transmembrane region" description="Helical" evidence="12">
    <location>
        <begin position="369"/>
        <end position="395"/>
    </location>
</feature>
<evidence type="ECO:0000256" key="2">
    <source>
        <dbReference type="ARBA" id="ARBA00005001"/>
    </source>
</evidence>
<keyword evidence="5" id="KW-1003">Cell membrane</keyword>
<evidence type="ECO:0000256" key="11">
    <source>
        <dbReference type="ARBA" id="ARBA00023136"/>
    </source>
</evidence>
<dbReference type="Proteomes" id="UP000037046">
    <property type="component" value="Unassembled WGS sequence"/>
</dbReference>
<dbReference type="RefSeq" id="WP_050664042.1">
    <property type="nucleotide sequence ID" value="NZ_CP118494.1"/>
</dbReference>
<organism evidence="14 15">
    <name type="scientific">Roseovarius tolerans</name>
    <dbReference type="NCBI Taxonomy" id="74031"/>
    <lineage>
        <taxon>Bacteria</taxon>
        <taxon>Pseudomonadati</taxon>
        <taxon>Pseudomonadota</taxon>
        <taxon>Alphaproteobacteria</taxon>
        <taxon>Rhodobacterales</taxon>
        <taxon>Roseobacteraceae</taxon>
        <taxon>Roseovarius</taxon>
    </lineage>
</organism>
<comment type="caution">
    <text evidence="14">The sequence shown here is derived from an EMBL/GenBank/DDBJ whole genome shotgun (WGS) entry which is preliminary data.</text>
</comment>
<dbReference type="InterPro" id="IPR050321">
    <property type="entry name" value="Glycosyltr_2/OpgH_subfam"/>
</dbReference>
<keyword evidence="11 12" id="KW-0472">Membrane</keyword>
<dbReference type="Gene3D" id="3.90.550.10">
    <property type="entry name" value="Spore Coat Polysaccharide Biosynthesis Protein SpsA, Chain A"/>
    <property type="match status" value="1"/>
</dbReference>
<dbReference type="PATRIC" id="fig|74031.6.peg.3266"/>
<comment type="similarity">
    <text evidence="3">Belongs to the glycosyltransferase 2 family. OpgH subfamily.</text>
</comment>
<evidence type="ECO:0000256" key="12">
    <source>
        <dbReference type="SAM" id="Phobius"/>
    </source>
</evidence>
<keyword evidence="6" id="KW-0997">Cell inner membrane</keyword>
<evidence type="ECO:0000313" key="14">
    <source>
        <dbReference type="EMBL" id="KNX40261.1"/>
    </source>
</evidence>
<evidence type="ECO:0000256" key="5">
    <source>
        <dbReference type="ARBA" id="ARBA00022475"/>
    </source>
</evidence>
<sequence>MAPFEGKRVRARRRLVLGLNSVTVLLLFSVMASFFAPSGITFAEVALLICFALTLPWLSIGFWNSVLGLVLDLQHGEKAATHVTPALARVVGDEPLTARVAIVMPLRNEDPDASIDRLRRLEAEIAHTPWAGRFSYHVLSDTDAPGIALKEEARVAQWRAARPNAQIQYRRRTENTGYKAGNIAEFLHSDEGESDFFLPLDADSEMGAETVFRLVRVMQASPEIGMLQSLVTGLPSRSLFTRVFQFGMRHGMRSFTLGSAWWQGDCGPNWGHNVLIRTEPFRSHCMLPDLPGRGPLSGPILSHDQLEAVMIRRAGYEVRVMAEESQSFEENPPSLVDFIRRELRWMNGNLQYLHLLAMPGLKAVSRIQLVLAILMYVSAPAWMAFILIGAAMMALPGQLNAMPVATGLALFATILTLSLSPKIMGLAQVLARPERHAAYGGGTRVAIGGLIEMLFSMLTAPIVALALTRFAIGLLFGQRIGWSAQQRSRERLEWSEAARVLWPQTVIGLALGLWFAAFAPWALIFGAPILLALIGAIPIAVLSALPGLGRWSRRAGLFDIPEDRIPQKREAAAIHANTA</sequence>
<keyword evidence="9 12" id="KW-0812">Transmembrane</keyword>
<evidence type="ECO:0000256" key="8">
    <source>
        <dbReference type="ARBA" id="ARBA00022679"/>
    </source>
</evidence>
<keyword evidence="7 14" id="KW-0328">Glycosyltransferase</keyword>
<keyword evidence="15" id="KW-1185">Reference proteome</keyword>
<dbReference type="InterPro" id="IPR029044">
    <property type="entry name" value="Nucleotide-diphossugar_trans"/>
</dbReference>
<dbReference type="STRING" id="74031.SAMN04488077_10721"/>
<evidence type="ECO:0000256" key="6">
    <source>
        <dbReference type="ARBA" id="ARBA00022519"/>
    </source>
</evidence>
<feature type="transmembrane region" description="Helical" evidence="12">
    <location>
        <begin position="42"/>
        <end position="63"/>
    </location>
</feature>
<feature type="transmembrane region" description="Helical" evidence="12">
    <location>
        <begin position="401"/>
        <end position="424"/>
    </location>
</feature>
<proteinExistence type="inferred from homology"/>
<feature type="domain" description="Glycosyltransferase 2-like" evidence="13">
    <location>
        <begin position="198"/>
        <end position="394"/>
    </location>
</feature>
<feature type="transmembrane region" description="Helical" evidence="12">
    <location>
        <begin position="529"/>
        <end position="548"/>
    </location>
</feature>
<reference evidence="15" key="1">
    <citation type="submission" date="2015-07" db="EMBL/GenBank/DDBJ databases">
        <title>Draft Genome Sequence of Roseovarius tolerans EL-164, a producer of N-Acylated Alanine Methyl Esters (NAMEs).</title>
        <authorList>
            <person name="Voget S."/>
            <person name="Bruns H."/>
            <person name="Wagner-Doebler I."/>
            <person name="Schulz S."/>
            <person name="Daniel R."/>
        </authorList>
    </citation>
    <scope>NUCLEOTIDE SEQUENCE [LARGE SCALE GENOMIC DNA]</scope>
    <source>
        <strain evidence="15">EL-164</strain>
    </source>
</reference>
<dbReference type="PANTHER" id="PTHR43867">
    <property type="entry name" value="CELLULOSE SYNTHASE CATALYTIC SUBUNIT A [UDP-FORMING]"/>
    <property type="match status" value="1"/>
</dbReference>
<dbReference type="GO" id="GO:0016758">
    <property type="term" value="F:hexosyltransferase activity"/>
    <property type="evidence" value="ECO:0007669"/>
    <property type="project" value="TreeGrafter"/>
</dbReference>
<dbReference type="Pfam" id="PF13632">
    <property type="entry name" value="Glyco_trans_2_3"/>
    <property type="match status" value="1"/>
</dbReference>
<comment type="pathway">
    <text evidence="2">Glycan metabolism; osmoregulated periplasmic glucan (OPG) biosynthesis.</text>
</comment>
<evidence type="ECO:0000256" key="9">
    <source>
        <dbReference type="ARBA" id="ARBA00022692"/>
    </source>
</evidence>
<dbReference type="NCBIfam" id="NF003958">
    <property type="entry name" value="PRK05454.2-1"/>
    <property type="match status" value="1"/>
</dbReference>
<comment type="subcellular location">
    <subcellularLocation>
        <location evidence="1">Cell inner membrane</location>
        <topology evidence="1">Multi-pass membrane protein</topology>
    </subcellularLocation>
</comment>